<name>A0A4U7ATC6_9PEZI</name>
<feature type="compositionally biased region" description="Low complexity" evidence="6">
    <location>
        <begin position="112"/>
        <end position="130"/>
    </location>
</feature>
<evidence type="ECO:0000259" key="7">
    <source>
        <dbReference type="Pfam" id="PF05460"/>
    </source>
</evidence>
<feature type="compositionally biased region" description="Basic and acidic residues" evidence="6">
    <location>
        <begin position="264"/>
        <end position="273"/>
    </location>
</feature>
<evidence type="ECO:0000256" key="3">
    <source>
        <dbReference type="ARBA" id="ARBA00022705"/>
    </source>
</evidence>
<dbReference type="AlphaFoldDB" id="A0A4U7ATC6"/>
<proteinExistence type="inferred from homology"/>
<evidence type="ECO:0000256" key="5">
    <source>
        <dbReference type="ARBA" id="ARBA00023242"/>
    </source>
</evidence>
<dbReference type="Pfam" id="PF05460">
    <property type="entry name" value="ORC6"/>
    <property type="match status" value="1"/>
</dbReference>
<keyword evidence="3" id="KW-0235">DNA replication</keyword>
<comment type="caution">
    <text evidence="8">The sequence shown here is derived from an EMBL/GenBank/DDBJ whole genome shotgun (WGS) entry which is preliminary data.</text>
</comment>
<feature type="compositionally biased region" description="Polar residues" evidence="6">
    <location>
        <begin position="176"/>
        <end position="188"/>
    </location>
</feature>
<reference evidence="8 9" key="1">
    <citation type="submission" date="2018-02" db="EMBL/GenBank/DDBJ databases">
        <title>Draft genome sequences of Elsinoe sp., causing black scab on jojoba.</title>
        <authorList>
            <person name="Stodart B."/>
            <person name="Jeffress S."/>
            <person name="Ash G."/>
            <person name="Arun Chinnappa K."/>
        </authorList>
    </citation>
    <scope>NUCLEOTIDE SEQUENCE [LARGE SCALE GENOMIC DNA]</scope>
    <source>
        <strain evidence="8 9">Hillstone_2</strain>
    </source>
</reference>
<comment type="subcellular location">
    <subcellularLocation>
        <location evidence="1">Nucleus</location>
    </subcellularLocation>
</comment>
<organism evidence="8 9">
    <name type="scientific">Elsinoe australis</name>
    <dbReference type="NCBI Taxonomy" id="40998"/>
    <lineage>
        <taxon>Eukaryota</taxon>
        <taxon>Fungi</taxon>
        <taxon>Dikarya</taxon>
        <taxon>Ascomycota</taxon>
        <taxon>Pezizomycotina</taxon>
        <taxon>Dothideomycetes</taxon>
        <taxon>Dothideomycetidae</taxon>
        <taxon>Myriangiales</taxon>
        <taxon>Elsinoaceae</taxon>
        <taxon>Elsinoe</taxon>
    </lineage>
</organism>
<dbReference type="Proteomes" id="UP000308133">
    <property type="component" value="Unassembled WGS sequence"/>
</dbReference>
<feature type="region of interest" description="Disordered" evidence="6">
    <location>
        <begin position="108"/>
        <end position="200"/>
    </location>
</feature>
<dbReference type="EMBL" id="PTQR01000106">
    <property type="protein sequence ID" value="TKX19811.1"/>
    <property type="molecule type" value="Genomic_DNA"/>
</dbReference>
<evidence type="ECO:0000256" key="4">
    <source>
        <dbReference type="ARBA" id="ARBA00023125"/>
    </source>
</evidence>
<protein>
    <submittedName>
        <fullName evidence="8">Putative origin recognition complex subunit 6 (ORC6)</fullName>
    </submittedName>
</protein>
<evidence type="ECO:0000256" key="1">
    <source>
        <dbReference type="ARBA" id="ARBA00004123"/>
    </source>
</evidence>
<dbReference type="InterPro" id="IPR008721">
    <property type="entry name" value="ORC6_cyclin_first"/>
</dbReference>
<evidence type="ECO:0000313" key="9">
    <source>
        <dbReference type="Proteomes" id="UP000308133"/>
    </source>
</evidence>
<dbReference type="GO" id="GO:0006260">
    <property type="term" value="P:DNA replication"/>
    <property type="evidence" value="ECO:0007669"/>
    <property type="project" value="UniProtKB-KW"/>
</dbReference>
<keyword evidence="4" id="KW-0238">DNA-binding</keyword>
<dbReference type="GO" id="GO:0005664">
    <property type="term" value="C:nuclear origin of replication recognition complex"/>
    <property type="evidence" value="ECO:0007669"/>
    <property type="project" value="InterPro"/>
</dbReference>
<feature type="region of interest" description="Disordered" evidence="6">
    <location>
        <begin position="446"/>
        <end position="471"/>
    </location>
</feature>
<evidence type="ECO:0000256" key="6">
    <source>
        <dbReference type="SAM" id="MobiDB-lite"/>
    </source>
</evidence>
<sequence>MSSAVEQALISLVPSINTLPIELTSLANALLMQSRSKAANLKPDEEIGRIYACAHIAWEKLQNRLGVDKLQPRPPVPPRVYKKLKTFFEKLLEVPSTPSTNRHIDALQRSGAASSRKATPSSARSAATPTSRKRPLDTQDDTPSKTPATVNLLMEDIDDADTPSRRSEKRARRPTPTATEGAVSSASRTQKRKSRSLFGMKQSEANSLPVWVDDMVARLANKFSSTAASHIRAGADHVVTLRSYNAEEPAPPTSSTTKSRKTKKQDTPQRDGSGDITPSRIPALLIILTLFVVAKQKGWQLGDQEEFNEKQSAGIEAVREMEEGWAPEEEALMGDLKGFLSAAGEEGWLEADWFQKVTVGEGEDDDDAMDIDVGTPKPVKRPNKTPLRRKEKHAVRPVNSEDEEEETAAGLQVGLGTMFQDAVDWLSDDRREEYREWKDAIMHKLDELEGAPNSGKKARGSTIGRPVASAA</sequence>
<evidence type="ECO:0000313" key="8">
    <source>
        <dbReference type="EMBL" id="TKX19811.1"/>
    </source>
</evidence>
<keyword evidence="5" id="KW-0539">Nucleus</keyword>
<evidence type="ECO:0000256" key="2">
    <source>
        <dbReference type="ARBA" id="ARBA00010840"/>
    </source>
</evidence>
<feature type="domain" description="ORC6 first cyclin-like" evidence="7">
    <location>
        <begin position="12"/>
        <end position="94"/>
    </location>
</feature>
<feature type="compositionally biased region" description="Basic residues" evidence="6">
    <location>
        <begin position="378"/>
        <end position="395"/>
    </location>
</feature>
<feature type="region of interest" description="Disordered" evidence="6">
    <location>
        <begin position="243"/>
        <end position="277"/>
    </location>
</feature>
<accession>A0A4U7ATC6</accession>
<gene>
    <name evidence="8" type="ORF">C1H76_8009</name>
</gene>
<feature type="region of interest" description="Disordered" evidence="6">
    <location>
        <begin position="362"/>
        <end position="408"/>
    </location>
</feature>
<dbReference type="GO" id="GO:0003677">
    <property type="term" value="F:DNA binding"/>
    <property type="evidence" value="ECO:0007669"/>
    <property type="project" value="UniProtKB-KW"/>
</dbReference>
<comment type="similarity">
    <text evidence="2">Belongs to the ORC6 family.</text>
</comment>